<feature type="non-terminal residue" evidence="1">
    <location>
        <position position="86"/>
    </location>
</feature>
<reference evidence="1 2" key="1">
    <citation type="journal article" date="2023" name="Plants (Basel)">
        <title>Bridging the Gap: Combining Genomics and Transcriptomics Approaches to Understand Stylosanthes scabra, an Orphan Legume from the Brazilian Caatinga.</title>
        <authorList>
            <person name="Ferreira-Neto J.R.C."/>
            <person name="da Silva M.D."/>
            <person name="Binneck E."/>
            <person name="de Melo N.F."/>
            <person name="da Silva R.H."/>
            <person name="de Melo A.L.T.M."/>
            <person name="Pandolfi V."/>
            <person name="Bustamante F.O."/>
            <person name="Brasileiro-Vidal A.C."/>
            <person name="Benko-Iseppon A.M."/>
        </authorList>
    </citation>
    <scope>NUCLEOTIDE SEQUENCE [LARGE SCALE GENOMIC DNA]</scope>
    <source>
        <tissue evidence="1">Leaves</tissue>
    </source>
</reference>
<sequence>MGELNFFLGLQIKQGKEGRKLNVMERPTLNLEFCLSLSKKRRENREESEGVRMKMLECMMQRWDTKLGVKTPNLVYENAMERMQNC</sequence>
<protein>
    <submittedName>
        <fullName evidence="1">Uncharacterized protein</fullName>
    </submittedName>
</protein>
<evidence type="ECO:0000313" key="2">
    <source>
        <dbReference type="Proteomes" id="UP001341840"/>
    </source>
</evidence>
<organism evidence="1 2">
    <name type="scientific">Stylosanthes scabra</name>
    <dbReference type="NCBI Taxonomy" id="79078"/>
    <lineage>
        <taxon>Eukaryota</taxon>
        <taxon>Viridiplantae</taxon>
        <taxon>Streptophyta</taxon>
        <taxon>Embryophyta</taxon>
        <taxon>Tracheophyta</taxon>
        <taxon>Spermatophyta</taxon>
        <taxon>Magnoliopsida</taxon>
        <taxon>eudicotyledons</taxon>
        <taxon>Gunneridae</taxon>
        <taxon>Pentapetalae</taxon>
        <taxon>rosids</taxon>
        <taxon>fabids</taxon>
        <taxon>Fabales</taxon>
        <taxon>Fabaceae</taxon>
        <taxon>Papilionoideae</taxon>
        <taxon>50 kb inversion clade</taxon>
        <taxon>dalbergioids sensu lato</taxon>
        <taxon>Dalbergieae</taxon>
        <taxon>Pterocarpus clade</taxon>
        <taxon>Stylosanthes</taxon>
    </lineage>
</organism>
<proteinExistence type="predicted"/>
<gene>
    <name evidence="1" type="ORF">PIB30_108052</name>
</gene>
<dbReference type="Proteomes" id="UP001341840">
    <property type="component" value="Unassembled WGS sequence"/>
</dbReference>
<name>A0ABU6RZD8_9FABA</name>
<evidence type="ECO:0000313" key="1">
    <source>
        <dbReference type="EMBL" id="MED6129452.1"/>
    </source>
</evidence>
<keyword evidence="2" id="KW-1185">Reference proteome</keyword>
<comment type="caution">
    <text evidence="1">The sequence shown here is derived from an EMBL/GenBank/DDBJ whole genome shotgun (WGS) entry which is preliminary data.</text>
</comment>
<dbReference type="EMBL" id="JASCZI010035070">
    <property type="protein sequence ID" value="MED6129452.1"/>
    <property type="molecule type" value="Genomic_DNA"/>
</dbReference>
<accession>A0ABU6RZD8</accession>